<accession>A0A4R6U684</accession>
<dbReference type="InterPro" id="IPR008978">
    <property type="entry name" value="HSP20-like_chaperone"/>
</dbReference>
<gene>
    <name evidence="4" type="ORF">DFR43_11313</name>
</gene>
<keyword evidence="5" id="KW-1185">Reference proteome</keyword>
<dbReference type="InterPro" id="IPR002068">
    <property type="entry name" value="A-crystallin/Hsp20_dom"/>
</dbReference>
<dbReference type="SUPFAM" id="SSF49764">
    <property type="entry name" value="HSP20-like chaperones"/>
    <property type="match status" value="1"/>
</dbReference>
<proteinExistence type="inferred from homology"/>
<sequence length="140" mass="15680">MSNLIPRGSLFDEFFKDMAPGFFIKPLHGDPLPQSIKVDVKENPDAYIVEAEIPGVSRDDIQVTIDGSIVTLRAEVRQMDAQTSNEKVLRSERYYGSVARSFQLPVEIDEESAKAKYDNGVLKLTLPKKRGRAGQRLAIE</sequence>
<dbReference type="PANTHER" id="PTHR11527">
    <property type="entry name" value="HEAT-SHOCK PROTEIN 20 FAMILY MEMBER"/>
    <property type="match status" value="1"/>
</dbReference>
<dbReference type="CDD" id="cd06464">
    <property type="entry name" value="ACD_sHsps-like"/>
    <property type="match status" value="1"/>
</dbReference>
<dbReference type="PROSITE" id="PS01031">
    <property type="entry name" value="SHSP"/>
    <property type="match status" value="1"/>
</dbReference>
<dbReference type="OrthoDB" id="9808910at2"/>
<dbReference type="Pfam" id="PF00011">
    <property type="entry name" value="HSP20"/>
    <property type="match status" value="1"/>
</dbReference>
<evidence type="ECO:0000256" key="1">
    <source>
        <dbReference type="PROSITE-ProRule" id="PRU00285"/>
    </source>
</evidence>
<comment type="caution">
    <text evidence="4">The sequence shown here is derived from an EMBL/GenBank/DDBJ whole genome shotgun (WGS) entry which is preliminary data.</text>
</comment>
<dbReference type="EMBL" id="SNYL01000013">
    <property type="protein sequence ID" value="TDQ41276.1"/>
    <property type="molecule type" value="Genomic_DNA"/>
</dbReference>
<evidence type="ECO:0000313" key="4">
    <source>
        <dbReference type="EMBL" id="TDQ41276.1"/>
    </source>
</evidence>
<evidence type="ECO:0000256" key="2">
    <source>
        <dbReference type="RuleBase" id="RU003616"/>
    </source>
</evidence>
<comment type="similarity">
    <text evidence="1 2">Belongs to the small heat shock protein (HSP20) family.</text>
</comment>
<organism evidence="4 5">
    <name type="scientific">Tepidicella xavieri</name>
    <dbReference type="NCBI Taxonomy" id="360241"/>
    <lineage>
        <taxon>Bacteria</taxon>
        <taxon>Pseudomonadati</taxon>
        <taxon>Pseudomonadota</taxon>
        <taxon>Betaproteobacteria</taxon>
        <taxon>Burkholderiales</taxon>
        <taxon>Tepidicella</taxon>
    </lineage>
</organism>
<name>A0A4R6U684_9BURK</name>
<dbReference type="AlphaFoldDB" id="A0A4R6U684"/>
<dbReference type="InterPro" id="IPR031107">
    <property type="entry name" value="Small_HSP"/>
</dbReference>
<evidence type="ECO:0000259" key="3">
    <source>
        <dbReference type="PROSITE" id="PS01031"/>
    </source>
</evidence>
<reference evidence="4 5" key="1">
    <citation type="submission" date="2019-03" db="EMBL/GenBank/DDBJ databases">
        <title>Genomic Encyclopedia of Type Strains, Phase IV (KMG-IV): sequencing the most valuable type-strain genomes for metagenomic binning, comparative biology and taxonomic classification.</title>
        <authorList>
            <person name="Goeker M."/>
        </authorList>
    </citation>
    <scope>NUCLEOTIDE SEQUENCE [LARGE SCALE GENOMIC DNA]</scope>
    <source>
        <strain evidence="4 5">DSM 19605</strain>
    </source>
</reference>
<feature type="domain" description="SHSP" evidence="3">
    <location>
        <begin position="29"/>
        <end position="140"/>
    </location>
</feature>
<dbReference type="Gene3D" id="2.60.40.790">
    <property type="match status" value="1"/>
</dbReference>
<dbReference type="Proteomes" id="UP000295510">
    <property type="component" value="Unassembled WGS sequence"/>
</dbReference>
<dbReference type="RefSeq" id="WP_133598459.1">
    <property type="nucleotide sequence ID" value="NZ_SNYL01000013.1"/>
</dbReference>
<protein>
    <submittedName>
        <fullName evidence="4">Heat shock protein Hsp20</fullName>
    </submittedName>
</protein>
<evidence type="ECO:0000313" key="5">
    <source>
        <dbReference type="Proteomes" id="UP000295510"/>
    </source>
</evidence>
<keyword evidence="4" id="KW-0346">Stress response</keyword>